<dbReference type="InterPro" id="IPR023271">
    <property type="entry name" value="Aquaporin-like"/>
</dbReference>
<evidence type="ECO:0000256" key="2">
    <source>
        <dbReference type="ARBA" id="ARBA00005900"/>
    </source>
</evidence>
<dbReference type="GO" id="GO:0015267">
    <property type="term" value="F:channel activity"/>
    <property type="evidence" value="ECO:0007669"/>
    <property type="project" value="InterPro"/>
</dbReference>
<reference evidence="10 11" key="1">
    <citation type="journal article" date="2019" name="Mol. Ecol. Resour.">
        <title>Chromosome-level genome assembly of Triplophysa tibetana, a fish adapted to the harsh high-altitude environment of the Tibetan Plateau.</title>
        <authorList>
            <person name="Yang X."/>
            <person name="Liu H."/>
            <person name="Ma Z."/>
            <person name="Zou Y."/>
            <person name="Zou M."/>
            <person name="Mao Y."/>
            <person name="Li X."/>
            <person name="Wang H."/>
            <person name="Chen T."/>
            <person name="Wang W."/>
            <person name="Yang R."/>
        </authorList>
    </citation>
    <scope>NUCLEOTIDE SEQUENCE [LARGE SCALE GENOMIC DNA]</scope>
    <source>
        <strain evidence="10">TTIB1903HZAU</strain>
        <tissue evidence="10">Muscle</tissue>
    </source>
</reference>
<evidence type="ECO:0000256" key="8">
    <source>
        <dbReference type="PIRNR" id="PIRNR017529"/>
    </source>
</evidence>
<dbReference type="InterPro" id="IPR000425">
    <property type="entry name" value="MIP"/>
</dbReference>
<dbReference type="Gene3D" id="1.20.1080.10">
    <property type="entry name" value="Glycerol uptake facilitator protein"/>
    <property type="match status" value="1"/>
</dbReference>
<comment type="caution">
    <text evidence="10">The sequence shown here is derived from an EMBL/GenBank/DDBJ whole genome shotgun (WGS) entry which is preliminary data.</text>
</comment>
<feature type="transmembrane region" description="Helical" evidence="8">
    <location>
        <begin position="71"/>
        <end position="93"/>
    </location>
</feature>
<dbReference type="InterPro" id="IPR016697">
    <property type="entry name" value="Aquaporin_11/12"/>
</dbReference>
<name>A0A5A9NPQ9_9TELE</name>
<dbReference type="FunFam" id="1.20.1080.10:FF:000018">
    <property type="entry name" value="Aquaporin"/>
    <property type="match status" value="1"/>
</dbReference>
<evidence type="ECO:0000256" key="6">
    <source>
        <dbReference type="ARBA" id="ARBA00022989"/>
    </source>
</evidence>
<keyword evidence="11" id="KW-1185">Reference proteome</keyword>
<keyword evidence="5" id="KW-0677">Repeat</keyword>
<dbReference type="PRINTS" id="PR00783">
    <property type="entry name" value="MINTRINSICP"/>
</dbReference>
<evidence type="ECO:0000256" key="9">
    <source>
        <dbReference type="RuleBase" id="RU000477"/>
    </source>
</evidence>
<evidence type="ECO:0000313" key="11">
    <source>
        <dbReference type="Proteomes" id="UP000324632"/>
    </source>
</evidence>
<dbReference type="GO" id="GO:0005737">
    <property type="term" value="C:cytoplasm"/>
    <property type="evidence" value="ECO:0007669"/>
    <property type="project" value="TreeGrafter"/>
</dbReference>
<keyword evidence="7 8" id="KW-0472">Membrane</keyword>
<accession>A0A5A9NPQ9</accession>
<dbReference type="Proteomes" id="UP000324632">
    <property type="component" value="Chromosome 14"/>
</dbReference>
<feature type="transmembrane region" description="Helical" evidence="8">
    <location>
        <begin position="150"/>
        <end position="176"/>
    </location>
</feature>
<feature type="transmembrane region" description="Helical" evidence="8">
    <location>
        <begin position="6"/>
        <end position="25"/>
    </location>
</feature>
<dbReference type="OrthoDB" id="1580043at2759"/>
<keyword evidence="3 9" id="KW-0813">Transport</keyword>
<feature type="transmembrane region" description="Helical" evidence="8">
    <location>
        <begin position="183"/>
        <end position="201"/>
    </location>
</feature>
<dbReference type="PANTHER" id="PTHR21191:SF8">
    <property type="entry name" value="AQUAPORIN-12A-RELATED"/>
    <property type="match status" value="1"/>
</dbReference>
<sequence length="280" mass="30877">MSGLNTSLAYFFIVIGLSALVRVLLARWRRRLGFLIELISAFALAGCRLEIETIAEVGQWAGALGPDVTYTMLFIAIAIHAIIMQGVSGNPAATVMGFLQKEIGVVAMLLSVASQFLGAFLGLLVAGKYWEMELTDMHMIKNLMMSECSTALRAPMLHGAVAEAISAMTFYLVYLVLRNRTQLLRIPILALLLTFFAYAGSNYTSGFVNPSLAFALTFNCPGHTFSEYALVYWLGPLIGMTLGLFLYLGNIPLMFNRNLLYSKKSRFRVPKGKNSEEKTN</sequence>
<comment type="subcellular location">
    <subcellularLocation>
        <location evidence="1">Membrane</location>
        <topology evidence="1">Multi-pass membrane protein</topology>
    </subcellularLocation>
</comment>
<dbReference type="AlphaFoldDB" id="A0A5A9NPQ9"/>
<proteinExistence type="inferred from homology"/>
<evidence type="ECO:0000313" key="10">
    <source>
        <dbReference type="EMBL" id="KAA0711962.1"/>
    </source>
</evidence>
<feature type="transmembrane region" description="Helical" evidence="8">
    <location>
        <begin position="32"/>
        <end position="51"/>
    </location>
</feature>
<dbReference type="PANTHER" id="PTHR21191">
    <property type="entry name" value="AQUAPORIN"/>
    <property type="match status" value="1"/>
</dbReference>
<comment type="similarity">
    <text evidence="2">Belongs to the MIP/aquaporin (TC 1.A.8) family. AQP11/AQP12 subfamily.</text>
</comment>
<dbReference type="InterPro" id="IPR023265">
    <property type="entry name" value="Aquaporin_12"/>
</dbReference>
<keyword evidence="6 8" id="KW-1133">Transmembrane helix</keyword>
<evidence type="ECO:0000256" key="1">
    <source>
        <dbReference type="ARBA" id="ARBA00004141"/>
    </source>
</evidence>
<dbReference type="SUPFAM" id="SSF81338">
    <property type="entry name" value="Aquaporin-like"/>
    <property type="match status" value="1"/>
</dbReference>
<evidence type="ECO:0000256" key="3">
    <source>
        <dbReference type="ARBA" id="ARBA00022448"/>
    </source>
</evidence>
<feature type="transmembrane region" description="Helical" evidence="8">
    <location>
        <begin position="105"/>
        <end position="130"/>
    </location>
</feature>
<dbReference type="EMBL" id="SOYY01000014">
    <property type="protein sequence ID" value="KAA0711962.1"/>
    <property type="molecule type" value="Genomic_DNA"/>
</dbReference>
<gene>
    <name evidence="10" type="ORF">E1301_Tti023220</name>
</gene>
<evidence type="ECO:0000256" key="7">
    <source>
        <dbReference type="ARBA" id="ARBA00023136"/>
    </source>
</evidence>
<dbReference type="InterPro" id="IPR051883">
    <property type="entry name" value="AQP11/12_channel"/>
</dbReference>
<dbReference type="PRINTS" id="PR02025">
    <property type="entry name" value="AQUAPORIN12"/>
</dbReference>
<evidence type="ECO:0000256" key="5">
    <source>
        <dbReference type="ARBA" id="ARBA00022737"/>
    </source>
</evidence>
<organism evidence="10 11">
    <name type="scientific">Triplophysa tibetana</name>
    <dbReference type="NCBI Taxonomy" id="1572043"/>
    <lineage>
        <taxon>Eukaryota</taxon>
        <taxon>Metazoa</taxon>
        <taxon>Chordata</taxon>
        <taxon>Craniata</taxon>
        <taxon>Vertebrata</taxon>
        <taxon>Euteleostomi</taxon>
        <taxon>Actinopterygii</taxon>
        <taxon>Neopterygii</taxon>
        <taxon>Teleostei</taxon>
        <taxon>Ostariophysi</taxon>
        <taxon>Cypriniformes</taxon>
        <taxon>Nemacheilidae</taxon>
        <taxon>Triplophysa</taxon>
    </lineage>
</organism>
<dbReference type="PIRSF" id="PIRSF017529">
    <property type="entry name" value="Aquaporin_11/12"/>
    <property type="match status" value="1"/>
</dbReference>
<feature type="transmembrane region" description="Helical" evidence="8">
    <location>
        <begin position="231"/>
        <end position="255"/>
    </location>
</feature>
<keyword evidence="4 8" id="KW-0812">Transmembrane</keyword>
<dbReference type="GO" id="GO:0016020">
    <property type="term" value="C:membrane"/>
    <property type="evidence" value="ECO:0007669"/>
    <property type="project" value="UniProtKB-SubCell"/>
</dbReference>
<dbReference type="Pfam" id="PF00230">
    <property type="entry name" value="MIP"/>
    <property type="match status" value="1"/>
</dbReference>
<protein>
    <recommendedName>
        <fullName evidence="8">Aquaporin</fullName>
    </recommendedName>
</protein>
<evidence type="ECO:0000256" key="4">
    <source>
        <dbReference type="ARBA" id="ARBA00022692"/>
    </source>
</evidence>